<dbReference type="InterPro" id="IPR008257">
    <property type="entry name" value="Pept_M19"/>
</dbReference>
<dbReference type="PANTHER" id="PTHR10443">
    <property type="entry name" value="MICROSOMAL DIPEPTIDASE"/>
    <property type="match status" value="1"/>
</dbReference>
<evidence type="ECO:0000313" key="1">
    <source>
        <dbReference type="EMBL" id="MDA5107291.1"/>
    </source>
</evidence>
<dbReference type="Proteomes" id="UP001151071">
    <property type="component" value="Unassembled WGS sequence"/>
</dbReference>
<dbReference type="PANTHER" id="PTHR10443:SF12">
    <property type="entry name" value="DIPEPTIDASE"/>
    <property type="match status" value="1"/>
</dbReference>
<dbReference type="SUPFAM" id="SSF51556">
    <property type="entry name" value="Metallo-dependent hydrolases"/>
    <property type="match status" value="1"/>
</dbReference>
<dbReference type="PROSITE" id="PS51365">
    <property type="entry name" value="RENAL_DIPEPTIDASE_2"/>
    <property type="match status" value="1"/>
</dbReference>
<gene>
    <name evidence="1" type="ORF">O3V59_02880</name>
</gene>
<organism evidence="1 2">
    <name type="scientific">Brevibacillus thermoruber</name>
    <dbReference type="NCBI Taxonomy" id="33942"/>
    <lineage>
        <taxon>Bacteria</taxon>
        <taxon>Bacillati</taxon>
        <taxon>Bacillota</taxon>
        <taxon>Bacilli</taxon>
        <taxon>Bacillales</taxon>
        <taxon>Paenibacillaceae</taxon>
        <taxon>Brevibacillus</taxon>
    </lineage>
</organism>
<dbReference type="GO" id="GO:0006508">
    <property type="term" value="P:proteolysis"/>
    <property type="evidence" value="ECO:0007669"/>
    <property type="project" value="InterPro"/>
</dbReference>
<dbReference type="InterPro" id="IPR032466">
    <property type="entry name" value="Metal_Hydrolase"/>
</dbReference>
<dbReference type="RefSeq" id="WP_271139463.1">
    <property type="nucleotide sequence ID" value="NZ_JAPYYP010000002.1"/>
</dbReference>
<dbReference type="EMBL" id="JAPYYP010000002">
    <property type="protein sequence ID" value="MDA5107291.1"/>
    <property type="molecule type" value="Genomic_DNA"/>
</dbReference>
<protein>
    <submittedName>
        <fullName evidence="1">Dipeptidase</fullName>
    </submittedName>
</protein>
<comment type="caution">
    <text evidence="1">The sequence shown here is derived from an EMBL/GenBank/DDBJ whole genome shotgun (WGS) entry which is preliminary data.</text>
</comment>
<sequence length="313" mass="35541">MFKIFDAHCDVLSKLWQQPELDFYREDERLQVSYPEMVKGNVDIQVMACYVPSHVPYGRRFQAVLEMLDLFHERVASGKIRAILSRADLDACVLKEEKGAILFVEGAHALEESLVQLRTWHRLGLRGMTLTWNHSNAVASGCHEPHPGGLTSFGRTVVEEMNRLSMIIDVSHIAEPGFWDTLELSKAPVIASHSNVRRLCDHPRNLTDDQIKALIANGGVMGLTFVDFFVTAEKRTVWIDDLLRHLDHVCALGGVDHVGFGSDFDGITETFGDLTRAGDYHNLVEALLKRYKEADVKKFVRENWLRVFRNVLQ</sequence>
<reference evidence="1" key="1">
    <citation type="submission" date="2022-12" db="EMBL/GenBank/DDBJ databases">
        <title>Draft genome sequence of the thermophilic strain Brevibacillus thermoruber HT42, isolated from Los Humeros, Puebla, Mexico, with biotechnological potential.</title>
        <authorList>
            <person name="Lara Sanchez J."/>
            <person name="Solis Palacios R."/>
            <person name="Bustos Baena A.S."/>
            <person name="Ruz Baez A.E."/>
            <person name="Espinosa Luna G."/>
            <person name="Oliart Ros R.M."/>
        </authorList>
    </citation>
    <scope>NUCLEOTIDE SEQUENCE</scope>
    <source>
        <strain evidence="1">HT42</strain>
    </source>
</reference>
<evidence type="ECO:0000313" key="2">
    <source>
        <dbReference type="Proteomes" id="UP001151071"/>
    </source>
</evidence>
<keyword evidence="2" id="KW-1185">Reference proteome</keyword>
<accession>A0A9X3TMN4</accession>
<name>A0A9X3TMN4_9BACL</name>
<dbReference type="Pfam" id="PF01244">
    <property type="entry name" value="Peptidase_M19"/>
    <property type="match status" value="1"/>
</dbReference>
<dbReference type="Gene3D" id="3.20.20.140">
    <property type="entry name" value="Metal-dependent hydrolases"/>
    <property type="match status" value="1"/>
</dbReference>
<dbReference type="AlphaFoldDB" id="A0A9X3TMN4"/>
<dbReference type="CDD" id="cd01301">
    <property type="entry name" value="rDP_like"/>
    <property type="match status" value="1"/>
</dbReference>
<dbReference type="GO" id="GO:0070573">
    <property type="term" value="F:metallodipeptidase activity"/>
    <property type="evidence" value="ECO:0007669"/>
    <property type="project" value="InterPro"/>
</dbReference>
<proteinExistence type="predicted"/>